<evidence type="ECO:0000313" key="2">
    <source>
        <dbReference type="Proteomes" id="UP000254893"/>
    </source>
</evidence>
<dbReference type="AlphaFoldDB" id="A0A380CU08"/>
<name>A0A380CU08_SPHSI</name>
<dbReference type="Proteomes" id="UP000254893">
    <property type="component" value="Unassembled WGS sequence"/>
</dbReference>
<dbReference type="EMBL" id="UGYW01000002">
    <property type="protein sequence ID" value="SUJ27294.1"/>
    <property type="molecule type" value="Genomic_DNA"/>
</dbReference>
<sequence length="62" mass="6861">MQRTYSPIRTYSNRGFGKSEYSAKHRIGVNKSITAEQLKTAFDIVEKVIGKEQAITAIAGLS</sequence>
<reference evidence="1 2" key="1">
    <citation type="submission" date="2018-06" db="EMBL/GenBank/DDBJ databases">
        <authorList>
            <consortium name="Pathogen Informatics"/>
            <person name="Doyle S."/>
        </authorList>
    </citation>
    <scope>NUCLEOTIDE SEQUENCE [LARGE SCALE GENOMIC DNA]</scope>
    <source>
        <strain evidence="1 2">NCTC11388</strain>
    </source>
</reference>
<dbReference type="RefSeq" id="WP_115171466.1">
    <property type="nucleotide sequence ID" value="NZ_UGYW01000002.1"/>
</dbReference>
<gene>
    <name evidence="1" type="ORF">NCTC11388_04146</name>
</gene>
<organism evidence="1 2">
    <name type="scientific">Sphingobacterium spiritivorum</name>
    <name type="common">Flavobacterium spiritivorum</name>
    <dbReference type="NCBI Taxonomy" id="258"/>
    <lineage>
        <taxon>Bacteria</taxon>
        <taxon>Pseudomonadati</taxon>
        <taxon>Bacteroidota</taxon>
        <taxon>Sphingobacteriia</taxon>
        <taxon>Sphingobacteriales</taxon>
        <taxon>Sphingobacteriaceae</taxon>
        <taxon>Sphingobacterium</taxon>
    </lineage>
</organism>
<accession>A0A380CU08</accession>
<evidence type="ECO:0000313" key="1">
    <source>
        <dbReference type="EMBL" id="SUJ27294.1"/>
    </source>
</evidence>
<proteinExistence type="predicted"/>
<protein>
    <submittedName>
        <fullName evidence="1">Uncharacterized protein</fullName>
    </submittedName>
</protein>